<evidence type="ECO:0000256" key="8">
    <source>
        <dbReference type="ARBA" id="ARBA00023214"/>
    </source>
</evidence>
<gene>
    <name evidence="11" type="ORF">FRC53_03780</name>
</gene>
<dbReference type="EMBL" id="VOGB01000004">
    <property type="protein sequence ID" value="MQM72546.1"/>
    <property type="molecule type" value="Genomic_DNA"/>
</dbReference>
<keyword evidence="6 10" id="KW-0472">Membrane</keyword>
<feature type="transmembrane region" description="Helical" evidence="10">
    <location>
        <begin position="338"/>
        <end position="356"/>
    </location>
</feature>
<feature type="transmembrane region" description="Helical" evidence="10">
    <location>
        <begin position="198"/>
        <end position="217"/>
    </location>
</feature>
<proteinExistence type="predicted"/>
<dbReference type="PANTHER" id="PTHR43427">
    <property type="entry name" value="CHLORIDE CHANNEL PROTEIN CLC-E"/>
    <property type="match status" value="1"/>
</dbReference>
<evidence type="ECO:0000313" key="12">
    <source>
        <dbReference type="Proteomes" id="UP000473648"/>
    </source>
</evidence>
<keyword evidence="7" id="KW-0869">Chloride channel</keyword>
<keyword evidence="12" id="KW-1185">Reference proteome</keyword>
<feature type="transmembrane region" description="Helical" evidence="10">
    <location>
        <begin position="229"/>
        <end position="254"/>
    </location>
</feature>
<dbReference type="PRINTS" id="PR00762">
    <property type="entry name" value="CLCHANNEL"/>
</dbReference>
<keyword evidence="3 10" id="KW-0812">Transmembrane</keyword>
<keyword evidence="8" id="KW-0868">Chloride</keyword>
<feature type="transmembrane region" description="Helical" evidence="10">
    <location>
        <begin position="308"/>
        <end position="326"/>
    </location>
</feature>
<keyword evidence="5" id="KW-0406">Ion transport</keyword>
<dbReference type="InterPro" id="IPR050368">
    <property type="entry name" value="ClC-type_chloride_channel"/>
</dbReference>
<evidence type="ECO:0000313" key="11">
    <source>
        <dbReference type="EMBL" id="MQM72546.1"/>
    </source>
</evidence>
<feature type="transmembrane region" description="Helical" evidence="10">
    <location>
        <begin position="63"/>
        <end position="81"/>
    </location>
</feature>
<reference evidence="11" key="1">
    <citation type="journal article" date="2020" name="Appl. Environ. Microbiol.">
        <title>Medium-Chain Fatty Acid Synthesis by 'Candidatus Weimeria bifida' gen. nov., sp. nov., and 'Candidatus Pseudoramibacter fermentans' sp. nov.</title>
        <authorList>
            <person name="Scarborough M.J."/>
            <person name="Myers K.S."/>
            <person name="Donohue T.J."/>
            <person name="Noguera D.R."/>
        </authorList>
    </citation>
    <scope>NUCLEOTIDE SEQUENCE</scope>
    <source>
        <strain evidence="11">EUB1.1</strain>
    </source>
</reference>
<evidence type="ECO:0000256" key="4">
    <source>
        <dbReference type="ARBA" id="ARBA00022989"/>
    </source>
</evidence>
<dbReference type="Gene3D" id="1.10.3080.10">
    <property type="entry name" value="Clc chloride channel"/>
    <property type="match status" value="1"/>
</dbReference>
<sequence>MPTGRRKPTLVPPKGRYRRGLILKSTAGGLLVGLVAGGVSIIYRFASTLFQGGQAYILDHVTNVPLIVMYFIMLAVLAFLVRKVITWEPFTAGSGIAEVRGEVQGYFDMNWVKVLVGKFVGCLLSMAGGLSLGREGPSVQLGAMAGKGLSRLTHRGKKAEHYLITCGASAGLSAAFNCPLTGVMFALETFNAEYSVNLLFTALIASVTADFVSKVFFGMSPVFSVPLDLFLPLSTVGFVIALGVICGVTGQIFYRSMQLAQKFYDKLPLPENTEPIVPFLLAGVLGLTLPGVLGDGHLILEQLVQGQIAVRMIALLLVVKFAYSMLCFTSKSPGGSLAPMIVLGAFVGGLYGHLAVRALGLDMMLINNFIILAMAGYFAAIVRTPLTAVALACELTGSFSHLIYFGIVVTVAEVVSSMMKTEPMYEAGMKNLMIKHHIVSKQ</sequence>
<name>A0A6L5GRL0_9FIRM</name>
<evidence type="ECO:0000256" key="5">
    <source>
        <dbReference type="ARBA" id="ARBA00023065"/>
    </source>
</evidence>
<dbReference type="GO" id="GO:0034707">
    <property type="term" value="C:chloride channel complex"/>
    <property type="evidence" value="ECO:0007669"/>
    <property type="project" value="UniProtKB-KW"/>
</dbReference>
<feature type="transmembrane region" description="Helical" evidence="10">
    <location>
        <begin position="162"/>
        <end position="186"/>
    </location>
</feature>
<evidence type="ECO:0000256" key="1">
    <source>
        <dbReference type="ARBA" id="ARBA00004141"/>
    </source>
</evidence>
<dbReference type="PANTHER" id="PTHR43427:SF6">
    <property type="entry name" value="CHLORIDE CHANNEL PROTEIN CLC-E"/>
    <property type="match status" value="1"/>
</dbReference>
<keyword evidence="9" id="KW-0407">Ion channel</keyword>
<keyword evidence="4 10" id="KW-1133">Transmembrane helix</keyword>
<keyword evidence="2" id="KW-0813">Transport</keyword>
<evidence type="ECO:0000256" key="10">
    <source>
        <dbReference type="SAM" id="Phobius"/>
    </source>
</evidence>
<dbReference type="AlphaFoldDB" id="A0A6L5GRL0"/>
<dbReference type="Proteomes" id="UP000473648">
    <property type="component" value="Unassembled WGS sequence"/>
</dbReference>
<organism evidence="11 12">
    <name type="scientific">Candidatus Pseudoramibacter fermentans</name>
    <dbReference type="NCBI Taxonomy" id="2594427"/>
    <lineage>
        <taxon>Bacteria</taxon>
        <taxon>Bacillati</taxon>
        <taxon>Bacillota</taxon>
        <taxon>Clostridia</taxon>
        <taxon>Eubacteriales</taxon>
        <taxon>Eubacteriaceae</taxon>
        <taxon>Pseudoramibacter</taxon>
    </lineage>
</organism>
<dbReference type="InterPro" id="IPR014743">
    <property type="entry name" value="Cl-channel_core"/>
</dbReference>
<dbReference type="CDD" id="cd01031">
    <property type="entry name" value="EriC"/>
    <property type="match status" value="1"/>
</dbReference>
<comment type="subcellular location">
    <subcellularLocation>
        <location evidence="1">Membrane</location>
        <topology evidence="1">Multi-pass membrane protein</topology>
    </subcellularLocation>
</comment>
<evidence type="ECO:0000256" key="6">
    <source>
        <dbReference type="ARBA" id="ARBA00023136"/>
    </source>
</evidence>
<protein>
    <submittedName>
        <fullName evidence="11">ClC family H(+)/Cl(-) exchange transporter</fullName>
    </submittedName>
</protein>
<dbReference type="InterPro" id="IPR001807">
    <property type="entry name" value="ClC"/>
</dbReference>
<accession>A0A6L5GRL0</accession>
<comment type="caution">
    <text evidence="11">The sequence shown here is derived from an EMBL/GenBank/DDBJ whole genome shotgun (WGS) entry which is preliminary data.</text>
</comment>
<evidence type="ECO:0000256" key="3">
    <source>
        <dbReference type="ARBA" id="ARBA00022692"/>
    </source>
</evidence>
<dbReference type="SUPFAM" id="SSF81340">
    <property type="entry name" value="Clc chloride channel"/>
    <property type="match status" value="1"/>
</dbReference>
<dbReference type="GO" id="GO:0005254">
    <property type="term" value="F:chloride channel activity"/>
    <property type="evidence" value="ECO:0007669"/>
    <property type="project" value="UniProtKB-KW"/>
</dbReference>
<evidence type="ECO:0000256" key="2">
    <source>
        <dbReference type="ARBA" id="ARBA00022448"/>
    </source>
</evidence>
<feature type="transmembrane region" description="Helical" evidence="10">
    <location>
        <begin position="276"/>
        <end position="296"/>
    </location>
</feature>
<dbReference type="Pfam" id="PF00654">
    <property type="entry name" value="Voltage_CLC"/>
    <property type="match status" value="1"/>
</dbReference>
<evidence type="ECO:0000256" key="7">
    <source>
        <dbReference type="ARBA" id="ARBA00023173"/>
    </source>
</evidence>
<evidence type="ECO:0000256" key="9">
    <source>
        <dbReference type="ARBA" id="ARBA00023303"/>
    </source>
</evidence>
<feature type="transmembrane region" description="Helical" evidence="10">
    <location>
        <begin position="21"/>
        <end position="43"/>
    </location>
</feature>
<feature type="transmembrane region" description="Helical" evidence="10">
    <location>
        <begin position="363"/>
        <end position="382"/>
    </location>
</feature>